<dbReference type="STRING" id="109232.RMONA_02135"/>
<reference evidence="1 2" key="1">
    <citation type="submission" date="2015-01" db="EMBL/GenBank/DDBJ databases">
        <title>Draft genome sequence of Rickettsia monacensis strain IrR/Munich.</title>
        <authorList>
            <person name="Felsheim R.F."/>
            <person name="Johnson S.L."/>
            <person name="Kurtti T.J."/>
            <person name="Munderloh U.G."/>
        </authorList>
    </citation>
    <scope>NUCLEOTIDE SEQUENCE [LARGE SCALE GENOMIC DNA]</scope>
    <source>
        <strain evidence="1 2">IrR/Munich</strain>
    </source>
</reference>
<evidence type="ECO:0000313" key="1">
    <source>
        <dbReference type="EMBL" id="CEO16835.1"/>
    </source>
</evidence>
<name>A0A0B7J1N0_9RICK</name>
<evidence type="ECO:0000313" key="2">
    <source>
        <dbReference type="Proteomes" id="UP000018149"/>
    </source>
</evidence>
<dbReference type="KEGG" id="rmc:RMONA_02135"/>
<organism evidence="1 2">
    <name type="scientific">Rickettsia monacensis</name>
    <dbReference type="NCBI Taxonomy" id="109232"/>
    <lineage>
        <taxon>Bacteria</taxon>
        <taxon>Pseudomonadati</taxon>
        <taxon>Pseudomonadota</taxon>
        <taxon>Alphaproteobacteria</taxon>
        <taxon>Rickettsiales</taxon>
        <taxon>Rickettsiaceae</taxon>
        <taxon>Rickettsieae</taxon>
        <taxon>Rickettsia</taxon>
        <taxon>spotted fever group</taxon>
    </lineage>
</organism>
<proteinExistence type="predicted"/>
<dbReference type="RefSeq" id="WP_023507383.1">
    <property type="nucleotide sequence ID" value="NZ_LN794217.1"/>
</dbReference>
<keyword evidence="2" id="KW-1185">Reference proteome</keyword>
<dbReference type="Proteomes" id="UP000018149">
    <property type="component" value="Chromosome I"/>
</dbReference>
<sequence length="192" mass="21629">MLSSLKKQFDNDKEFLLNHTKEFLITPGVGVPLETNRAKIEEAVEKGSFTEALQGLEILRHEKTGIKLNKIEGKNDETPILIRDGRNNPNEKIVLGTEAFEMQYLNAIRGALDIAKGENKPELVLKLNKEAVKFINSFNALNMEKSQENISKNIQAEIDNVTELLGKNGIKNAHKNQMLLKIFKISMMSIVI</sequence>
<dbReference type="HOGENOM" id="CLU_1414219_0_0_5"/>
<protein>
    <submittedName>
        <fullName evidence="1">Uncharacterized protein</fullName>
    </submittedName>
</protein>
<dbReference type="EMBL" id="LN794217">
    <property type="protein sequence ID" value="CEO16835.1"/>
    <property type="molecule type" value="Genomic_DNA"/>
</dbReference>
<reference evidence="2" key="2">
    <citation type="submission" date="2015-01" db="EMBL/GenBank/DDBJ databases">
        <authorList>
            <person name="Felsheim R."/>
        </authorList>
    </citation>
    <scope>NUCLEOTIDE SEQUENCE [LARGE SCALE GENOMIC DNA]</scope>
    <source>
        <strain evidence="2">IrR/Munich</strain>
    </source>
</reference>
<dbReference type="AlphaFoldDB" id="A0A0B7J1N0"/>
<accession>A0A0B7J1N0</accession>
<gene>
    <name evidence="1" type="ORF">RMONA_02135</name>
</gene>